<evidence type="ECO:0000313" key="1">
    <source>
        <dbReference type="EMBL" id="EKT85940.1"/>
    </source>
</evidence>
<name>K8Y879_9LEPT</name>
<reference evidence="1 2" key="2">
    <citation type="journal article" date="2014" name="Emerg. Microbes Infect.">
        <title>Potential impact on kidney infection: a whole-genome analysis of Leptospira santarosai serovar Shermani.</title>
        <authorList>
            <person name="Chou L.F."/>
            <person name="Chen T.W."/>
            <person name="Ko Y.C."/>
            <person name="Pan M.J."/>
            <person name="Tian Y.C."/>
            <person name="Chiu C.H."/>
            <person name="Tang P."/>
            <person name="Hung C.C."/>
            <person name="Yang C.W."/>
        </authorList>
    </citation>
    <scope>NUCLEOTIDE SEQUENCE</scope>
    <source>
        <strain evidence="1 2">LT 821</strain>
    </source>
</reference>
<reference evidence="1 2" key="1">
    <citation type="journal article" date="2012" name="Gene">
        <title>Sequence of Leptospira santarosai serovar Shermani genome and prediction of virulence-associated genes.</title>
        <authorList>
            <person name="Chou L.F."/>
            <person name="Chen Y.T."/>
            <person name="Lu C.W."/>
            <person name="Ko Y.C."/>
            <person name="Tang C.Y."/>
            <person name="Pan M.J."/>
            <person name="Tian Y.C."/>
            <person name="Chiu C.H."/>
            <person name="Hung C.C."/>
            <person name="Yang C.W."/>
        </authorList>
    </citation>
    <scope>NUCLEOTIDE SEQUENCE [LARGE SCALE GENOMIC DNA]</scope>
    <source>
        <strain evidence="1">LT 821</strain>
    </source>
</reference>
<gene>
    <name evidence="1" type="ORF">LSS_15031</name>
</gene>
<dbReference type="KEGG" id="lst:LSS_15031"/>
<accession>K8Y879</accession>
<dbReference type="PATRIC" id="fig|758847.3.peg.3145"/>
<protein>
    <submittedName>
        <fullName evidence="1">Uncharacterized protein</fullName>
    </submittedName>
</protein>
<proteinExistence type="predicted"/>
<sequence>MAYDDSKKHRAYAVFLLGHNEEQVAKILKSEFPRLSANTIRVWSKTEDENGLTWYQKREEQEKIKLKRIEAHALSERGKIKIRNATIMDALYSQLINEAGEAILKAKDLIQGIYALRDLSKFHLALDDQEKQNFDPFWCVQLIVETLYSFPGVSKELGKVWPEFQKQLTIRFNKQLNFIDITDTSKEIKSDKLVEENSDASK</sequence>
<dbReference type="AlphaFoldDB" id="K8Y879"/>
<dbReference type="EMBL" id="CP006694">
    <property type="protein sequence ID" value="EKT85940.1"/>
    <property type="molecule type" value="Genomic_DNA"/>
</dbReference>
<evidence type="ECO:0000313" key="2">
    <source>
        <dbReference type="Proteomes" id="UP000035800"/>
    </source>
</evidence>
<dbReference type="Proteomes" id="UP000035800">
    <property type="component" value="Chromosome I"/>
</dbReference>
<organism evidence="1 2">
    <name type="scientific">Leptospira santarosai serovar Shermani str. LT 821</name>
    <dbReference type="NCBI Taxonomy" id="758847"/>
    <lineage>
        <taxon>Bacteria</taxon>
        <taxon>Pseudomonadati</taxon>
        <taxon>Spirochaetota</taxon>
        <taxon>Spirochaetia</taxon>
        <taxon>Leptospirales</taxon>
        <taxon>Leptospiraceae</taxon>
        <taxon>Leptospira</taxon>
    </lineage>
</organism>
<dbReference type="STRING" id="758847.LSS_15031"/>